<dbReference type="STRING" id="1401.BK123_07745"/>
<sequence length="195" mass="22154">MSENIARQAQYSLEIILKLLNQVNVSCFEKYIAGQNPQDAMNNLVIVNEDNKMTIEWVEARYSNLVRSSLNAVVRITVDLLDIKNKEKYPEPMEEINLIDFLNMNQQKIARNNALFKKRHSKSDYKEDLVNLISCSCGCDDVHNALIPLDFPDQESILGITVEGAVCSLCKEQYFLQSTVKNLAIIEGVLLQNKA</sequence>
<organism evidence="1 2">
    <name type="scientific">Paenibacillus lautus</name>
    <name type="common">Bacillus lautus</name>
    <dbReference type="NCBI Taxonomy" id="1401"/>
    <lineage>
        <taxon>Bacteria</taxon>
        <taxon>Bacillati</taxon>
        <taxon>Bacillota</taxon>
        <taxon>Bacilli</taxon>
        <taxon>Bacillales</taxon>
        <taxon>Paenibacillaceae</taxon>
        <taxon>Paenibacillus</taxon>
    </lineage>
</organism>
<dbReference type="RefSeq" id="WP_076321795.1">
    <property type="nucleotide sequence ID" value="NZ_MRTF01000002.1"/>
</dbReference>
<name>A0A1R1B5X6_PAELA</name>
<dbReference type="EMBL" id="MRTF01000002">
    <property type="protein sequence ID" value="OME94975.1"/>
    <property type="molecule type" value="Genomic_DNA"/>
</dbReference>
<comment type="caution">
    <text evidence="1">The sequence shown here is derived from an EMBL/GenBank/DDBJ whole genome shotgun (WGS) entry which is preliminary data.</text>
</comment>
<evidence type="ECO:0000313" key="2">
    <source>
        <dbReference type="Proteomes" id="UP000187074"/>
    </source>
</evidence>
<accession>A0A1R1B5X6</accession>
<dbReference type="Proteomes" id="UP000187074">
    <property type="component" value="Unassembled WGS sequence"/>
</dbReference>
<proteinExistence type="predicted"/>
<dbReference type="AlphaFoldDB" id="A0A1R1B5X6"/>
<evidence type="ECO:0000313" key="1">
    <source>
        <dbReference type="EMBL" id="OME94975.1"/>
    </source>
</evidence>
<gene>
    <name evidence="1" type="ORF">BK123_07745</name>
</gene>
<dbReference type="OrthoDB" id="2966216at2"/>
<protein>
    <submittedName>
        <fullName evidence="1">Uncharacterized protein</fullName>
    </submittedName>
</protein>
<reference evidence="1 2" key="1">
    <citation type="submission" date="2016-11" db="EMBL/GenBank/DDBJ databases">
        <title>Paenibacillus species isolates.</title>
        <authorList>
            <person name="Beno S.M."/>
        </authorList>
    </citation>
    <scope>NUCLEOTIDE SEQUENCE [LARGE SCALE GENOMIC DNA]</scope>
    <source>
        <strain evidence="1 2">FSL F4-0100</strain>
    </source>
</reference>